<gene>
    <name evidence="1" type="ORF">NYO98_02965</name>
</gene>
<reference evidence="1" key="1">
    <citation type="submission" date="2022-08" db="EMBL/GenBank/DDBJ databases">
        <title>Genome sequencing of Nocardioides sp. STR2.</title>
        <authorList>
            <person name="So Y."/>
        </authorList>
    </citation>
    <scope>NUCLEOTIDE SEQUENCE</scope>
    <source>
        <strain evidence="1">STR2</strain>
    </source>
</reference>
<accession>A0ABT4C8E4</accession>
<proteinExistence type="predicted"/>
<keyword evidence="2" id="KW-1185">Reference proteome</keyword>
<sequence length="94" mass="10199">MTTPDQSTLDDMVAESALQLWSAAQTDFDPFEVDSSEWPETAVPVRDADIAVDTRLEVDDVRAALERLDGEKVVVGREAGTLSVLRVVPGDTPL</sequence>
<name>A0ABT4C8E4_9ACTN</name>
<dbReference type="EMBL" id="JAPPUX010000001">
    <property type="protein sequence ID" value="MCY4725225.1"/>
    <property type="molecule type" value="Genomic_DNA"/>
</dbReference>
<organism evidence="1 2">
    <name type="scientific">Nocardioides pini</name>
    <dbReference type="NCBI Taxonomy" id="2975053"/>
    <lineage>
        <taxon>Bacteria</taxon>
        <taxon>Bacillati</taxon>
        <taxon>Actinomycetota</taxon>
        <taxon>Actinomycetes</taxon>
        <taxon>Propionibacteriales</taxon>
        <taxon>Nocardioidaceae</taxon>
        <taxon>Nocardioides</taxon>
    </lineage>
</organism>
<protein>
    <submittedName>
        <fullName evidence="1">Uncharacterized protein</fullName>
    </submittedName>
</protein>
<evidence type="ECO:0000313" key="1">
    <source>
        <dbReference type="EMBL" id="MCY4725225.1"/>
    </source>
</evidence>
<dbReference type="Proteomes" id="UP001074726">
    <property type="component" value="Unassembled WGS sequence"/>
</dbReference>
<comment type="caution">
    <text evidence="1">The sequence shown here is derived from an EMBL/GenBank/DDBJ whole genome shotgun (WGS) entry which is preliminary data.</text>
</comment>
<dbReference type="RefSeq" id="WP_268110030.1">
    <property type="nucleotide sequence ID" value="NZ_JAPPUX010000001.1"/>
</dbReference>
<evidence type="ECO:0000313" key="2">
    <source>
        <dbReference type="Proteomes" id="UP001074726"/>
    </source>
</evidence>